<dbReference type="AlphaFoldDB" id="A0A1H3BQS9"/>
<dbReference type="PANTHER" id="PTHR37423:SF2">
    <property type="entry name" value="MEMBRANE-BOUND LYTIC MUREIN TRANSGLYCOSYLASE C"/>
    <property type="match status" value="1"/>
</dbReference>
<feature type="domain" description="Transglycosylase SLT" evidence="2">
    <location>
        <begin position="191"/>
        <end position="287"/>
    </location>
</feature>
<comment type="similarity">
    <text evidence="1">Belongs to the transglycosylase Slt family.</text>
</comment>
<dbReference type="Pfam" id="PF01464">
    <property type="entry name" value="SLT"/>
    <property type="match status" value="1"/>
</dbReference>
<keyword evidence="4" id="KW-1185">Reference proteome</keyword>
<name>A0A1H3BQS9_THIRO</name>
<organism evidence="3 4">
    <name type="scientific">Thiocapsa roseopersicina</name>
    <dbReference type="NCBI Taxonomy" id="1058"/>
    <lineage>
        <taxon>Bacteria</taxon>
        <taxon>Pseudomonadati</taxon>
        <taxon>Pseudomonadota</taxon>
        <taxon>Gammaproteobacteria</taxon>
        <taxon>Chromatiales</taxon>
        <taxon>Chromatiaceae</taxon>
        <taxon>Thiocapsa</taxon>
    </lineage>
</organism>
<dbReference type="SMART" id="SM00671">
    <property type="entry name" value="SEL1"/>
    <property type="match status" value="2"/>
</dbReference>
<dbReference type="PROSITE" id="PS00922">
    <property type="entry name" value="TRANSGLYCOSYLASE"/>
    <property type="match status" value="1"/>
</dbReference>
<dbReference type="InterPro" id="IPR006597">
    <property type="entry name" value="Sel1-like"/>
</dbReference>
<dbReference type="InterPro" id="IPR023346">
    <property type="entry name" value="Lysozyme-like_dom_sf"/>
</dbReference>
<dbReference type="GO" id="GO:0008933">
    <property type="term" value="F:peptidoglycan lytic transglycosylase activity"/>
    <property type="evidence" value="ECO:0007669"/>
    <property type="project" value="InterPro"/>
</dbReference>
<dbReference type="GO" id="GO:0016020">
    <property type="term" value="C:membrane"/>
    <property type="evidence" value="ECO:0007669"/>
    <property type="project" value="InterPro"/>
</dbReference>
<evidence type="ECO:0000313" key="3">
    <source>
        <dbReference type="EMBL" id="SDX44322.1"/>
    </source>
</evidence>
<proteinExistence type="inferred from homology"/>
<dbReference type="Gene3D" id="1.10.530.10">
    <property type="match status" value="1"/>
</dbReference>
<dbReference type="InterPro" id="IPR008258">
    <property type="entry name" value="Transglycosylase_SLT_dom_1"/>
</dbReference>
<reference evidence="4" key="1">
    <citation type="submission" date="2016-10" db="EMBL/GenBank/DDBJ databases">
        <authorList>
            <person name="Varghese N."/>
            <person name="Submissions S."/>
        </authorList>
    </citation>
    <scope>NUCLEOTIDE SEQUENCE [LARGE SCALE GENOMIC DNA]</scope>
    <source>
        <strain evidence="4">DSM 217</strain>
    </source>
</reference>
<accession>A0A1H3BQS9</accession>
<evidence type="ECO:0000259" key="2">
    <source>
        <dbReference type="Pfam" id="PF01464"/>
    </source>
</evidence>
<dbReference type="SUPFAM" id="SSF81901">
    <property type="entry name" value="HCP-like"/>
    <property type="match status" value="1"/>
</dbReference>
<dbReference type="STRING" id="1058.SAMN05421783_12638"/>
<dbReference type="EMBL" id="FNNZ01000026">
    <property type="protein sequence ID" value="SDX44322.1"/>
    <property type="molecule type" value="Genomic_DNA"/>
</dbReference>
<dbReference type="Proteomes" id="UP000198816">
    <property type="component" value="Unassembled WGS sequence"/>
</dbReference>
<gene>
    <name evidence="3" type="ORF">SAMN05421783_12638</name>
</gene>
<evidence type="ECO:0000256" key="1">
    <source>
        <dbReference type="ARBA" id="ARBA00007734"/>
    </source>
</evidence>
<dbReference type="Pfam" id="PF08238">
    <property type="entry name" value="Sel1"/>
    <property type="match status" value="2"/>
</dbReference>
<dbReference type="Gene3D" id="1.25.40.10">
    <property type="entry name" value="Tetratricopeptide repeat domain"/>
    <property type="match status" value="1"/>
</dbReference>
<sequence>MGVHGVMHRRIRLMCLLVSVWFLSILPGGVHAAVPPFEALLQSSDADLLLEWGKQHQYGVRVQQSIDRAIQLYCVAARLGHTEAQFRLGEIYSRRLAGKQDEVLAASWLLKASAGNSKPAKQMLARWDLSTASFPTEPDCILREQMVARTLPAARPAVASAQPAAKPVKATKPGIVGRHPRRAEIAAMVEQLAPSYRLDPELVLAVIQVESNFNPNAVSPKQAQGLMQLIPATAKRFGVVDPYDPQQNLHGGMAYLRWLIDHFDGDLKLALAGYNAGEGAVKRHGGVPPFAETQAYVKRVAQVLGVSEDGLGAHGASLGISRGRSTGTGVKGSGKADTDWETRFFETGVSG</sequence>
<evidence type="ECO:0000313" key="4">
    <source>
        <dbReference type="Proteomes" id="UP000198816"/>
    </source>
</evidence>
<dbReference type="InterPro" id="IPR011990">
    <property type="entry name" value="TPR-like_helical_dom_sf"/>
</dbReference>
<dbReference type="PANTHER" id="PTHR37423">
    <property type="entry name" value="SOLUBLE LYTIC MUREIN TRANSGLYCOSYLASE-RELATED"/>
    <property type="match status" value="1"/>
</dbReference>
<dbReference type="GO" id="GO:0000270">
    <property type="term" value="P:peptidoglycan metabolic process"/>
    <property type="evidence" value="ECO:0007669"/>
    <property type="project" value="InterPro"/>
</dbReference>
<dbReference type="CDD" id="cd00254">
    <property type="entry name" value="LT-like"/>
    <property type="match status" value="1"/>
</dbReference>
<protein>
    <submittedName>
        <fullName evidence="3">Soluble lytic murein transglycosylase</fullName>
    </submittedName>
</protein>
<dbReference type="InterPro" id="IPR000189">
    <property type="entry name" value="Transglyc_AS"/>
</dbReference>
<dbReference type="SUPFAM" id="SSF53955">
    <property type="entry name" value="Lysozyme-like"/>
    <property type="match status" value="1"/>
</dbReference>